<accession>A0AAV0RWX2</accession>
<dbReference type="Proteomes" id="UP001154282">
    <property type="component" value="Unassembled WGS sequence"/>
</dbReference>
<proteinExistence type="predicted"/>
<organism evidence="2 3">
    <name type="scientific">Linum tenue</name>
    <dbReference type="NCBI Taxonomy" id="586396"/>
    <lineage>
        <taxon>Eukaryota</taxon>
        <taxon>Viridiplantae</taxon>
        <taxon>Streptophyta</taxon>
        <taxon>Embryophyta</taxon>
        <taxon>Tracheophyta</taxon>
        <taxon>Spermatophyta</taxon>
        <taxon>Magnoliopsida</taxon>
        <taxon>eudicotyledons</taxon>
        <taxon>Gunneridae</taxon>
        <taxon>Pentapetalae</taxon>
        <taxon>rosids</taxon>
        <taxon>fabids</taxon>
        <taxon>Malpighiales</taxon>
        <taxon>Linaceae</taxon>
        <taxon>Linum</taxon>
    </lineage>
</organism>
<dbReference type="EMBL" id="CAMGYJ010000011">
    <property type="protein sequence ID" value="CAI0560802.1"/>
    <property type="molecule type" value="Genomic_DNA"/>
</dbReference>
<reference evidence="2" key="1">
    <citation type="submission" date="2022-08" db="EMBL/GenBank/DDBJ databases">
        <authorList>
            <person name="Gutierrez-Valencia J."/>
        </authorList>
    </citation>
    <scope>NUCLEOTIDE SEQUENCE</scope>
</reference>
<dbReference type="Pfam" id="PF10536">
    <property type="entry name" value="PMD"/>
    <property type="match status" value="1"/>
</dbReference>
<evidence type="ECO:0000259" key="1">
    <source>
        <dbReference type="Pfam" id="PF10536"/>
    </source>
</evidence>
<keyword evidence="3" id="KW-1185">Reference proteome</keyword>
<feature type="domain" description="Aminotransferase-like plant mobile" evidence="1">
    <location>
        <begin position="1"/>
        <end position="49"/>
    </location>
</feature>
<dbReference type="AlphaFoldDB" id="A0AAV0RWX2"/>
<name>A0AAV0RWX2_9ROSI</name>
<comment type="caution">
    <text evidence="2">The sequence shown here is derived from an EMBL/GenBank/DDBJ whole genome shotgun (WGS) entry which is preliminary data.</text>
</comment>
<evidence type="ECO:0000313" key="2">
    <source>
        <dbReference type="EMBL" id="CAI0560802.1"/>
    </source>
</evidence>
<dbReference type="InterPro" id="IPR019557">
    <property type="entry name" value="AminoTfrase-like_pln_mobile"/>
</dbReference>
<evidence type="ECO:0000313" key="3">
    <source>
        <dbReference type="Proteomes" id="UP001154282"/>
    </source>
</evidence>
<gene>
    <name evidence="2" type="ORF">LITE_LOCUS49813</name>
</gene>
<sequence length="87" mass="9545">MPFGEVTITLEDVATLNGLAIDGDAVIVDIPDEDWSAMCLRLLGQAPTDLGGGVIRGLLGSGRLSMSYRFLHHQRRQSSMLERMRCL</sequence>
<protein>
    <recommendedName>
        <fullName evidence="1">Aminotransferase-like plant mobile domain-containing protein</fullName>
    </recommendedName>
</protein>